<proteinExistence type="predicted"/>
<gene>
    <name evidence="1" type="ORF">SAMN05216189_105125</name>
</gene>
<protein>
    <submittedName>
        <fullName evidence="1">Uncharacterized protein</fullName>
    </submittedName>
</protein>
<dbReference type="EMBL" id="FNEC01000051">
    <property type="protein sequence ID" value="SDK77951.1"/>
    <property type="molecule type" value="Genomic_DNA"/>
</dbReference>
<dbReference type="AlphaFoldDB" id="A0A1G9EPI6"/>
<evidence type="ECO:0000313" key="1">
    <source>
        <dbReference type="EMBL" id="SDK77951.1"/>
    </source>
</evidence>
<organism evidence="1 2">
    <name type="scientific">Pseudomonas delhiensis</name>
    <dbReference type="NCBI Taxonomy" id="366289"/>
    <lineage>
        <taxon>Bacteria</taxon>
        <taxon>Pseudomonadati</taxon>
        <taxon>Pseudomonadota</taxon>
        <taxon>Gammaproteobacteria</taxon>
        <taxon>Pseudomonadales</taxon>
        <taxon>Pseudomonadaceae</taxon>
        <taxon>Pseudomonas</taxon>
    </lineage>
</organism>
<name>A0A1G9EPI6_9PSED</name>
<dbReference type="Proteomes" id="UP000199693">
    <property type="component" value="Unassembled WGS sequence"/>
</dbReference>
<feature type="non-terminal residue" evidence="1">
    <location>
        <position position="27"/>
    </location>
</feature>
<evidence type="ECO:0000313" key="2">
    <source>
        <dbReference type="Proteomes" id="UP000199693"/>
    </source>
</evidence>
<reference evidence="1 2" key="1">
    <citation type="submission" date="2016-10" db="EMBL/GenBank/DDBJ databases">
        <authorList>
            <person name="de Groot N.N."/>
        </authorList>
    </citation>
    <scope>NUCLEOTIDE SEQUENCE [LARGE SCALE GENOMIC DNA]</scope>
    <source>
        <strain evidence="1 2">CCM 7361</strain>
    </source>
</reference>
<sequence>MHNLIDSSLYFSVITENSLMQALLLDP</sequence>
<accession>A0A1G9EPI6</accession>